<dbReference type="PANTHER" id="PTHR33788">
    <property type="entry name" value="OS07G0114300 PROTEIN"/>
    <property type="match status" value="1"/>
</dbReference>
<feature type="domain" description="At2g23090-like zinc-binding" evidence="2">
    <location>
        <begin position="65"/>
        <end position="100"/>
    </location>
</feature>
<dbReference type="Pfam" id="PF12907">
    <property type="entry name" value="zf-met2"/>
    <property type="match status" value="1"/>
</dbReference>
<dbReference type="Gene3D" id="4.10.1050.10">
    <property type="entry name" value="At2g23090-like"/>
    <property type="match status" value="1"/>
</dbReference>
<comment type="caution">
    <text evidence="3">The sequence shown here is derived from an EMBL/GenBank/DDBJ whole genome shotgun (WGS) entry which is preliminary data.</text>
</comment>
<dbReference type="InterPro" id="IPR026939">
    <property type="entry name" value="ZNF706/At2g23090_sf"/>
</dbReference>
<evidence type="ECO:0000313" key="4">
    <source>
        <dbReference type="Proteomes" id="UP001287286"/>
    </source>
</evidence>
<evidence type="ECO:0000256" key="1">
    <source>
        <dbReference type="SAM" id="MobiDB-lite"/>
    </source>
</evidence>
<feature type="compositionally biased region" description="Basic and acidic residues" evidence="1">
    <location>
        <begin position="39"/>
        <end position="50"/>
    </location>
</feature>
<evidence type="ECO:0000259" key="2">
    <source>
        <dbReference type="Pfam" id="PF12907"/>
    </source>
</evidence>
<evidence type="ECO:0000313" key="3">
    <source>
        <dbReference type="EMBL" id="KAK4091927.1"/>
    </source>
</evidence>
<accession>A0ABR0C6G3</accession>
<dbReference type="InterPro" id="IPR039438">
    <property type="entry name" value="At2g23090-like_Znf"/>
</dbReference>
<gene>
    <name evidence="3" type="ORF">Purlil1_3766</name>
</gene>
<organism evidence="3 4">
    <name type="scientific">Purpureocillium lilacinum</name>
    <name type="common">Paecilomyces lilacinus</name>
    <dbReference type="NCBI Taxonomy" id="33203"/>
    <lineage>
        <taxon>Eukaryota</taxon>
        <taxon>Fungi</taxon>
        <taxon>Dikarya</taxon>
        <taxon>Ascomycota</taxon>
        <taxon>Pezizomycotina</taxon>
        <taxon>Sordariomycetes</taxon>
        <taxon>Hypocreomycetidae</taxon>
        <taxon>Hypocreales</taxon>
        <taxon>Ophiocordycipitaceae</taxon>
        <taxon>Purpureocillium</taxon>
    </lineage>
</organism>
<dbReference type="InterPro" id="IPR039713">
    <property type="entry name" value="At2g23090-like"/>
</dbReference>
<dbReference type="EMBL" id="JAWRVI010000010">
    <property type="protein sequence ID" value="KAK4091927.1"/>
    <property type="molecule type" value="Genomic_DNA"/>
</dbReference>
<keyword evidence="4" id="KW-1185">Reference proteome</keyword>
<sequence>MGNVRHASLMKAIPLTPYRATRLTRRSTDDTLQGAKAQQKRDRNQKDTKVAKSQTKVNQKALTIQCQVCKATFLQTTKAPALLEHASNKHNKGLADCFPGAGQ</sequence>
<protein>
    <recommendedName>
        <fullName evidence="2">At2g23090-like zinc-binding domain-containing protein</fullName>
    </recommendedName>
</protein>
<reference evidence="3 4" key="1">
    <citation type="journal article" date="2024" name="Microbiol. Resour. Announc.">
        <title>Genome annotations for the ascomycete fungi Trichoderma harzianum, Trichoderma aggressivum, and Purpureocillium lilacinum.</title>
        <authorList>
            <person name="Beijen E.P.W."/>
            <person name="Ohm R.A."/>
        </authorList>
    </citation>
    <scope>NUCLEOTIDE SEQUENCE [LARGE SCALE GENOMIC DNA]</scope>
    <source>
        <strain evidence="3 4">CBS 150709</strain>
    </source>
</reference>
<dbReference type="SUPFAM" id="SSF118359">
    <property type="entry name" value="Expressed protein At2g23090/F21P24.15"/>
    <property type="match status" value="1"/>
</dbReference>
<feature type="region of interest" description="Disordered" evidence="1">
    <location>
        <begin position="20"/>
        <end position="55"/>
    </location>
</feature>
<name>A0ABR0C6G3_PURLI</name>
<dbReference type="Proteomes" id="UP001287286">
    <property type="component" value="Unassembled WGS sequence"/>
</dbReference>
<proteinExistence type="predicted"/>
<dbReference type="PANTHER" id="PTHR33788:SF1">
    <property type="entry name" value="ZINC-BINDING PROTEIN"/>
    <property type="match status" value="1"/>
</dbReference>